<dbReference type="RefSeq" id="WP_004818158.1">
    <property type="nucleotide sequence ID" value="NZ_AEXN01000033.1"/>
</dbReference>
<dbReference type="Gene3D" id="1.10.40.50">
    <property type="entry name" value="Probable gtpase engc, domain 3"/>
    <property type="match status" value="1"/>
</dbReference>
<keyword evidence="9 10" id="KW-0342">GTP-binding</keyword>
<dbReference type="PROSITE" id="PS51721">
    <property type="entry name" value="G_CP"/>
    <property type="match status" value="1"/>
</dbReference>
<comment type="caution">
    <text evidence="13">The sequence shown here is derived from an EMBL/GenBank/DDBJ whole genome shotgun (WGS) entry which is preliminary data.</text>
</comment>
<dbReference type="Gene3D" id="3.40.50.300">
    <property type="entry name" value="P-loop containing nucleotide triphosphate hydrolases"/>
    <property type="match status" value="1"/>
</dbReference>
<feature type="binding site" evidence="10">
    <location>
        <begin position="161"/>
        <end position="169"/>
    </location>
    <ligand>
        <name>GTP</name>
        <dbReference type="ChEBI" id="CHEBI:37565"/>
    </ligand>
</feature>
<dbReference type="InterPro" id="IPR030378">
    <property type="entry name" value="G_CP_dom"/>
</dbReference>
<evidence type="ECO:0000256" key="5">
    <source>
        <dbReference type="ARBA" id="ARBA00022741"/>
    </source>
</evidence>
<keyword evidence="4 10" id="KW-0699">rRNA-binding</keyword>
<gene>
    <name evidence="10 13" type="primary">rsgA</name>
    <name evidence="13" type="ORF">HMPREF9246_0223</name>
</gene>
<keyword evidence="14" id="KW-1185">Reference proteome</keyword>
<feature type="binding site" evidence="10">
    <location>
        <position position="254"/>
    </location>
    <ligand>
        <name>Zn(2+)</name>
        <dbReference type="ChEBI" id="CHEBI:29105"/>
    </ligand>
</feature>
<feature type="binding site" evidence="10">
    <location>
        <position position="246"/>
    </location>
    <ligand>
        <name>Zn(2+)</name>
        <dbReference type="ChEBI" id="CHEBI:29105"/>
    </ligand>
</feature>
<evidence type="ECO:0000256" key="4">
    <source>
        <dbReference type="ARBA" id="ARBA00022730"/>
    </source>
</evidence>
<keyword evidence="8 10" id="KW-0694">RNA-binding</keyword>
<evidence type="ECO:0000256" key="6">
    <source>
        <dbReference type="ARBA" id="ARBA00022801"/>
    </source>
</evidence>
<evidence type="ECO:0000256" key="7">
    <source>
        <dbReference type="ARBA" id="ARBA00022833"/>
    </source>
</evidence>
<dbReference type="SUPFAM" id="SSF52540">
    <property type="entry name" value="P-loop containing nucleoside triphosphate hydrolases"/>
    <property type="match status" value="1"/>
</dbReference>
<comment type="subcellular location">
    <subcellularLocation>
        <location evidence="10">Cytoplasm</location>
    </subcellularLocation>
</comment>
<dbReference type="GO" id="GO:0005525">
    <property type="term" value="F:GTP binding"/>
    <property type="evidence" value="ECO:0007669"/>
    <property type="project" value="UniProtKB-UniRule"/>
</dbReference>
<dbReference type="PROSITE" id="PS50936">
    <property type="entry name" value="ENGC_GTPASE"/>
    <property type="match status" value="1"/>
</dbReference>
<dbReference type="GO" id="GO:0019843">
    <property type="term" value="F:rRNA binding"/>
    <property type="evidence" value="ECO:0007669"/>
    <property type="project" value="UniProtKB-KW"/>
</dbReference>
<feature type="binding site" evidence="10">
    <location>
        <position position="241"/>
    </location>
    <ligand>
        <name>Zn(2+)</name>
        <dbReference type="ChEBI" id="CHEBI:29105"/>
    </ligand>
</feature>
<dbReference type="InterPro" id="IPR004881">
    <property type="entry name" value="Ribosome_biogen_GTPase_RsgA"/>
</dbReference>
<evidence type="ECO:0000259" key="12">
    <source>
        <dbReference type="PROSITE" id="PS51721"/>
    </source>
</evidence>
<comment type="function">
    <text evidence="10">One of several proteins that assist in the late maturation steps of the functional core of the 30S ribosomal subunit. Helps release RbfA from mature subunits. May play a role in the assembly of ribosomal proteins into the subunit. Circularly permuted GTPase that catalyzes slow GTP hydrolysis, GTPase activity is stimulated by the 30S ribosomal subunit.</text>
</comment>
<comment type="subunit">
    <text evidence="10">Monomer. Associates with 30S ribosomal subunit, binds 16S rRNA.</text>
</comment>
<dbReference type="GO" id="GO:0005737">
    <property type="term" value="C:cytoplasm"/>
    <property type="evidence" value="ECO:0007669"/>
    <property type="project" value="UniProtKB-SubCell"/>
</dbReference>
<dbReference type="OrthoDB" id="9809485at2"/>
<dbReference type="EMBL" id="AEXN01000033">
    <property type="protein sequence ID" value="EGC83430.1"/>
    <property type="molecule type" value="Genomic_DNA"/>
</dbReference>
<feature type="binding site" evidence="10">
    <location>
        <begin position="111"/>
        <end position="114"/>
    </location>
    <ligand>
        <name>GTP</name>
        <dbReference type="ChEBI" id="CHEBI:37565"/>
    </ligand>
</feature>
<proteinExistence type="inferred from homology"/>
<dbReference type="Proteomes" id="UP000005277">
    <property type="component" value="Unassembled WGS sequence"/>
</dbReference>
<dbReference type="InterPro" id="IPR012340">
    <property type="entry name" value="NA-bd_OB-fold"/>
</dbReference>
<evidence type="ECO:0000256" key="10">
    <source>
        <dbReference type="HAMAP-Rule" id="MF_01820"/>
    </source>
</evidence>
<keyword evidence="2 10" id="KW-0690">Ribosome biogenesis</keyword>
<sequence length="287" mass="33618">MIGKIIKSQKEIYYVLSDEKNYMCKARGVFRNKNIKPLVGDNVEFDVTEDSKGYITKILDRKNQIKRPNIANIDQILYFITIKNPSLNLFNIDKYLAMCEYINVDVIIIVSKKDLADKKDLEFIKMYEKIGYKLIFIDNYKDFPESEILEILRGKTSAVSGSSGVGKSTFLSNLVEKDIEIGSISEKSKRGKNTTRHVEIFNLEKNTNIFDTPGFDSFDIDFIDDEKDLKYCFREFDNNSCKFKDCNHINEPKCKVKNDLSKNIIKKTRYENYLTLFEEIKKRRQTW</sequence>
<evidence type="ECO:0000259" key="11">
    <source>
        <dbReference type="PROSITE" id="PS50936"/>
    </source>
</evidence>
<dbReference type="Pfam" id="PF16745">
    <property type="entry name" value="RsgA_N"/>
    <property type="match status" value="1"/>
</dbReference>
<dbReference type="GO" id="GO:0003924">
    <property type="term" value="F:GTPase activity"/>
    <property type="evidence" value="ECO:0007669"/>
    <property type="project" value="UniProtKB-UniRule"/>
</dbReference>
<feature type="binding site" evidence="10">
    <location>
        <position position="248"/>
    </location>
    <ligand>
        <name>Zn(2+)</name>
        <dbReference type="ChEBI" id="CHEBI:29105"/>
    </ligand>
</feature>
<name>F0H264_9FIRM</name>
<dbReference type="Gene3D" id="2.40.50.140">
    <property type="entry name" value="Nucleic acid-binding proteins"/>
    <property type="match status" value="1"/>
</dbReference>
<dbReference type="InterPro" id="IPR010914">
    <property type="entry name" value="RsgA_GTPase_dom"/>
</dbReference>
<dbReference type="SUPFAM" id="SSF50249">
    <property type="entry name" value="Nucleic acid-binding proteins"/>
    <property type="match status" value="1"/>
</dbReference>
<evidence type="ECO:0000256" key="9">
    <source>
        <dbReference type="ARBA" id="ARBA00023134"/>
    </source>
</evidence>
<evidence type="ECO:0000256" key="2">
    <source>
        <dbReference type="ARBA" id="ARBA00022517"/>
    </source>
</evidence>
<dbReference type="PANTHER" id="PTHR32120:SF11">
    <property type="entry name" value="SMALL RIBOSOMAL SUBUNIT BIOGENESIS GTPASE RSGA 1, MITOCHONDRIAL-RELATED"/>
    <property type="match status" value="1"/>
</dbReference>
<comment type="cofactor">
    <cofactor evidence="10">
        <name>Zn(2+)</name>
        <dbReference type="ChEBI" id="CHEBI:29105"/>
    </cofactor>
    <text evidence="10">Binds 1 zinc ion per subunit.</text>
</comment>
<dbReference type="InterPro" id="IPR027417">
    <property type="entry name" value="P-loop_NTPase"/>
</dbReference>
<dbReference type="Pfam" id="PF03193">
    <property type="entry name" value="RsgA_GTPase"/>
    <property type="match status" value="1"/>
</dbReference>
<evidence type="ECO:0000256" key="3">
    <source>
        <dbReference type="ARBA" id="ARBA00022723"/>
    </source>
</evidence>
<evidence type="ECO:0000256" key="8">
    <source>
        <dbReference type="ARBA" id="ARBA00022884"/>
    </source>
</evidence>
<dbReference type="InterPro" id="IPR031944">
    <property type="entry name" value="RsgA_N"/>
</dbReference>
<feature type="domain" description="CP-type G" evidence="12">
    <location>
        <begin position="62"/>
        <end position="218"/>
    </location>
</feature>
<evidence type="ECO:0000313" key="14">
    <source>
        <dbReference type="Proteomes" id="UP000005277"/>
    </source>
</evidence>
<dbReference type="EC" id="3.6.1.-" evidence="10"/>
<keyword evidence="6 10" id="KW-0378">Hydrolase</keyword>
<dbReference type="AlphaFoldDB" id="F0H264"/>
<dbReference type="CDD" id="cd01854">
    <property type="entry name" value="YjeQ_EngC"/>
    <property type="match status" value="1"/>
</dbReference>
<feature type="domain" description="EngC GTPase" evidence="11">
    <location>
        <begin position="71"/>
        <end position="216"/>
    </location>
</feature>
<keyword evidence="5 10" id="KW-0547">Nucleotide-binding</keyword>
<keyword evidence="1 10" id="KW-0963">Cytoplasm</keyword>
<dbReference type="PANTHER" id="PTHR32120">
    <property type="entry name" value="SMALL RIBOSOMAL SUBUNIT BIOGENESIS GTPASE RSGA"/>
    <property type="match status" value="1"/>
</dbReference>
<dbReference type="HAMAP" id="MF_01820">
    <property type="entry name" value="GTPase_RsgA"/>
    <property type="match status" value="1"/>
</dbReference>
<dbReference type="NCBIfam" id="TIGR00157">
    <property type="entry name" value="ribosome small subunit-dependent GTPase A"/>
    <property type="match status" value="1"/>
</dbReference>
<comment type="similarity">
    <text evidence="10">Belongs to the TRAFAC class YlqF/YawG GTPase family. RsgA subfamily.</text>
</comment>
<reference evidence="13 14" key="1">
    <citation type="submission" date="2011-01" db="EMBL/GenBank/DDBJ databases">
        <authorList>
            <person name="Durkin A.S."/>
            <person name="Madupu R."/>
            <person name="Torralba M."/>
            <person name="Gillis M."/>
            <person name="Methe B."/>
            <person name="Sutton G."/>
            <person name="Nelson K.E."/>
        </authorList>
    </citation>
    <scope>NUCLEOTIDE SEQUENCE [LARGE SCALE GENOMIC DNA]</scope>
    <source>
        <strain evidence="13 14">ACS-025-V-Sch4</strain>
    </source>
</reference>
<dbReference type="GO" id="GO:0042274">
    <property type="term" value="P:ribosomal small subunit biogenesis"/>
    <property type="evidence" value="ECO:0007669"/>
    <property type="project" value="UniProtKB-UniRule"/>
</dbReference>
<evidence type="ECO:0000313" key="13">
    <source>
        <dbReference type="EMBL" id="EGC83430.1"/>
    </source>
</evidence>
<keyword evidence="7 10" id="KW-0862">Zinc</keyword>
<keyword evidence="3 10" id="KW-0479">Metal-binding</keyword>
<organism evidence="13 14">
    <name type="scientific">Anaerococcus hydrogenalis ACS-025-V-Sch4</name>
    <dbReference type="NCBI Taxonomy" id="879306"/>
    <lineage>
        <taxon>Bacteria</taxon>
        <taxon>Bacillati</taxon>
        <taxon>Bacillota</taxon>
        <taxon>Tissierellia</taxon>
        <taxon>Tissierellales</taxon>
        <taxon>Peptoniphilaceae</taxon>
        <taxon>Anaerococcus</taxon>
    </lineage>
</organism>
<protein>
    <recommendedName>
        <fullName evidence="10">Small ribosomal subunit biogenesis GTPase RsgA</fullName>
        <ecNumber evidence="10">3.6.1.-</ecNumber>
    </recommendedName>
</protein>
<dbReference type="GO" id="GO:0046872">
    <property type="term" value="F:metal ion binding"/>
    <property type="evidence" value="ECO:0007669"/>
    <property type="project" value="UniProtKB-KW"/>
</dbReference>
<accession>F0H264</accession>
<evidence type="ECO:0000256" key="1">
    <source>
        <dbReference type="ARBA" id="ARBA00022490"/>
    </source>
</evidence>
<dbReference type="CDD" id="cd04466">
    <property type="entry name" value="S1_YloQ_GTPase"/>
    <property type="match status" value="1"/>
</dbReference>